<dbReference type="InterPro" id="IPR018502">
    <property type="entry name" value="Annexin_repeat"/>
</dbReference>
<dbReference type="PRINTS" id="PR00196">
    <property type="entry name" value="ANNEXIN"/>
</dbReference>
<dbReference type="Ensembl" id="ENSEEET00000062895.1">
    <property type="protein sequence ID" value="ENSEEEP00000057529.1"/>
    <property type="gene ID" value="ENSEEEG00000028359.1"/>
</dbReference>
<dbReference type="GO" id="GO:0012506">
    <property type="term" value="C:vesicle membrane"/>
    <property type="evidence" value="ECO:0007669"/>
    <property type="project" value="TreeGrafter"/>
</dbReference>
<evidence type="ECO:0000313" key="6">
    <source>
        <dbReference type="Proteomes" id="UP000314983"/>
    </source>
</evidence>
<protein>
    <recommendedName>
        <fullName evidence="4">Annexin</fullName>
    </recommendedName>
</protein>
<dbReference type="SUPFAM" id="SSF47874">
    <property type="entry name" value="Annexin"/>
    <property type="match status" value="1"/>
</dbReference>
<dbReference type="InterPro" id="IPR001464">
    <property type="entry name" value="Annexin"/>
</dbReference>
<keyword evidence="2 4" id="KW-0677">Repeat</keyword>
<sequence length="257" mass="29318">MANFKLLCCIYKDVHSLVRILTNRSNDQRQKLNTAYQNLTQKDLKAGLRKVLSGNLEFLMLSLMMPPEQFEAYRLRQAMEGLGTDEETLLEILCTRTAQQLSNITATYNKEFKRNLEKDLVSDTSGDFSRLLVALLKVSFVTRFHKQVLIYLEAEKGQSASEIIEKHFGGIFSGDFRLGLETLVRCIENSDLYLAQRIRTMKWPVVQGVMVSHSEEDLVAVRVAYKQEAGTSLYTALQKQFTGELQYALLAICRAED</sequence>
<dbReference type="GeneTree" id="ENSGT00940000166692"/>
<comment type="similarity">
    <text evidence="1 4">Belongs to the annexin family.</text>
</comment>
<keyword evidence="4" id="KW-0106">Calcium</keyword>
<dbReference type="GO" id="GO:0005509">
    <property type="term" value="F:calcium ion binding"/>
    <property type="evidence" value="ECO:0007669"/>
    <property type="project" value="InterPro"/>
</dbReference>
<dbReference type="GO" id="GO:0005634">
    <property type="term" value="C:nucleus"/>
    <property type="evidence" value="ECO:0007669"/>
    <property type="project" value="TreeGrafter"/>
</dbReference>
<dbReference type="GO" id="GO:0001786">
    <property type="term" value="F:phosphatidylserine binding"/>
    <property type="evidence" value="ECO:0007669"/>
    <property type="project" value="TreeGrafter"/>
</dbReference>
<reference evidence="5" key="3">
    <citation type="submission" date="2025-09" db="UniProtKB">
        <authorList>
            <consortium name="Ensembl"/>
        </authorList>
    </citation>
    <scope>IDENTIFICATION</scope>
</reference>
<dbReference type="PROSITE" id="PS51897">
    <property type="entry name" value="ANNEXIN_2"/>
    <property type="match status" value="2"/>
</dbReference>
<dbReference type="SMART" id="SM00335">
    <property type="entry name" value="ANX"/>
    <property type="match status" value="3"/>
</dbReference>
<keyword evidence="6" id="KW-1185">Reference proteome</keyword>
<dbReference type="InterPro" id="IPR037104">
    <property type="entry name" value="Annexin_sf"/>
</dbReference>
<evidence type="ECO:0000256" key="4">
    <source>
        <dbReference type="RuleBase" id="RU003540"/>
    </source>
</evidence>
<proteinExistence type="inferred from homology"/>
<dbReference type="PANTHER" id="PTHR10502:SF8">
    <property type="entry name" value="ANNEXIN"/>
    <property type="match status" value="1"/>
</dbReference>
<evidence type="ECO:0000256" key="1">
    <source>
        <dbReference type="ARBA" id="ARBA00007831"/>
    </source>
</evidence>
<dbReference type="Gene3D" id="1.10.220.10">
    <property type="entry name" value="Annexin"/>
    <property type="match status" value="3"/>
</dbReference>
<keyword evidence="3 4" id="KW-0041">Annexin</keyword>
<accession>A0AAY5ELR4</accession>
<dbReference type="PANTHER" id="PTHR10502">
    <property type="entry name" value="ANNEXIN"/>
    <property type="match status" value="1"/>
</dbReference>
<keyword evidence="4" id="KW-0111">Calcium/phospholipid-binding</keyword>
<dbReference type="InterPro" id="IPR018252">
    <property type="entry name" value="Annexin_repeat_CS"/>
</dbReference>
<dbReference type="GO" id="GO:0005737">
    <property type="term" value="C:cytoplasm"/>
    <property type="evidence" value="ECO:0007669"/>
    <property type="project" value="TreeGrafter"/>
</dbReference>
<reference evidence="5" key="2">
    <citation type="submission" date="2025-08" db="UniProtKB">
        <authorList>
            <consortium name="Ensembl"/>
        </authorList>
    </citation>
    <scope>IDENTIFICATION</scope>
</reference>
<dbReference type="Pfam" id="PF00191">
    <property type="entry name" value="Annexin"/>
    <property type="match status" value="3"/>
</dbReference>
<dbReference type="Proteomes" id="UP000314983">
    <property type="component" value="Chromosome 1"/>
</dbReference>
<comment type="domain">
    <text evidence="4">A pair of annexin repeats may form one binding site for calcium and phospholipid.</text>
</comment>
<dbReference type="GO" id="GO:0005544">
    <property type="term" value="F:calcium-dependent phospholipid binding"/>
    <property type="evidence" value="ECO:0007669"/>
    <property type="project" value="UniProtKB-KW"/>
</dbReference>
<evidence type="ECO:0000256" key="2">
    <source>
        <dbReference type="ARBA" id="ARBA00022737"/>
    </source>
</evidence>
<evidence type="ECO:0000313" key="5">
    <source>
        <dbReference type="Ensembl" id="ENSEEEP00000057529.1"/>
    </source>
</evidence>
<organism evidence="5 6">
    <name type="scientific">Electrophorus electricus</name>
    <name type="common">Electric eel</name>
    <name type="synonym">Gymnotus electricus</name>
    <dbReference type="NCBI Taxonomy" id="8005"/>
    <lineage>
        <taxon>Eukaryota</taxon>
        <taxon>Metazoa</taxon>
        <taxon>Chordata</taxon>
        <taxon>Craniata</taxon>
        <taxon>Vertebrata</taxon>
        <taxon>Euteleostomi</taxon>
        <taxon>Actinopterygii</taxon>
        <taxon>Neopterygii</taxon>
        <taxon>Teleostei</taxon>
        <taxon>Ostariophysi</taxon>
        <taxon>Gymnotiformes</taxon>
        <taxon>Gymnotoidei</taxon>
        <taxon>Gymnotidae</taxon>
        <taxon>Electrophorus</taxon>
    </lineage>
</organism>
<dbReference type="AlphaFoldDB" id="A0AAY5ELR4"/>
<dbReference type="PROSITE" id="PS00223">
    <property type="entry name" value="ANNEXIN_1"/>
    <property type="match status" value="1"/>
</dbReference>
<reference evidence="5 6" key="1">
    <citation type="submission" date="2020-05" db="EMBL/GenBank/DDBJ databases">
        <title>Electrophorus electricus (electric eel) genome, fEleEle1, primary haplotype.</title>
        <authorList>
            <person name="Myers G."/>
            <person name="Meyer A."/>
            <person name="Fedrigo O."/>
            <person name="Formenti G."/>
            <person name="Rhie A."/>
            <person name="Tracey A."/>
            <person name="Sims Y."/>
            <person name="Jarvis E.D."/>
        </authorList>
    </citation>
    <scope>NUCLEOTIDE SEQUENCE [LARGE SCALE GENOMIC DNA]</scope>
</reference>
<dbReference type="FunFam" id="1.10.220.10:FF:000003">
    <property type="entry name" value="Annexin"/>
    <property type="match status" value="1"/>
</dbReference>
<name>A0AAY5ELR4_ELEEL</name>
<dbReference type="GO" id="GO:0005886">
    <property type="term" value="C:plasma membrane"/>
    <property type="evidence" value="ECO:0007669"/>
    <property type="project" value="TreeGrafter"/>
</dbReference>
<evidence type="ECO:0000256" key="3">
    <source>
        <dbReference type="ARBA" id="ARBA00023216"/>
    </source>
</evidence>